<evidence type="ECO:0000259" key="5">
    <source>
        <dbReference type="Pfam" id="PF02365"/>
    </source>
</evidence>
<reference evidence="7" key="1">
    <citation type="submission" date="2024-07" db="EMBL/GenBank/DDBJ databases">
        <title>Two chromosome-level genome assemblies of Korean endemic species Abeliophyllum distichum and Forsythia ovata (Oleaceae).</title>
        <authorList>
            <person name="Jang H."/>
        </authorList>
    </citation>
    <scope>NUCLEOTIDE SEQUENCE [LARGE SCALE GENOMIC DNA]</scope>
</reference>
<gene>
    <name evidence="6" type="ORF">Fot_33610</name>
</gene>
<proteinExistence type="predicted"/>
<comment type="caution">
    <text evidence="6">The sequence shown here is derived from an EMBL/GenBank/DDBJ whole genome shotgun (WGS) entry which is preliminary data.</text>
</comment>
<dbReference type="AlphaFoldDB" id="A0ABD1TBQ2"/>
<dbReference type="SUPFAM" id="SSF101941">
    <property type="entry name" value="NAC domain"/>
    <property type="match status" value="1"/>
</dbReference>
<sequence>MPPRYHFEPIDEELIHCYLEKKAKGQPLQQNVSIAERDLYGENANPWNVLSDNDPWDNYSTTWDKDRMKNTVKKNLHVLTKLSKISKKRTEIRAGCGTWDGQTSTKSIKNSNEHTSKDDVICKITKILKLPKTDHPVVGFIDQIGCEIIEELGKKRSITMEDCPHGNKKQKCQFSWRDFDDYDWEKVFDNSLDLVLNIIRHY</sequence>
<evidence type="ECO:0000313" key="7">
    <source>
        <dbReference type="Proteomes" id="UP001604277"/>
    </source>
</evidence>
<evidence type="ECO:0000256" key="1">
    <source>
        <dbReference type="ARBA" id="ARBA00023015"/>
    </source>
</evidence>
<dbReference type="InterPro" id="IPR036093">
    <property type="entry name" value="NAC_dom_sf"/>
</dbReference>
<dbReference type="Proteomes" id="UP001604277">
    <property type="component" value="Unassembled WGS sequence"/>
</dbReference>
<dbReference type="Gene3D" id="2.170.150.80">
    <property type="entry name" value="NAC domain"/>
    <property type="match status" value="1"/>
</dbReference>
<name>A0ABD1TBQ2_9LAMI</name>
<feature type="domain" description="NAC" evidence="5">
    <location>
        <begin position="2"/>
        <end position="117"/>
    </location>
</feature>
<keyword evidence="4" id="KW-0539">Nucleus</keyword>
<dbReference type="EMBL" id="JBFOLJ010000009">
    <property type="protein sequence ID" value="KAL2509963.1"/>
    <property type="molecule type" value="Genomic_DNA"/>
</dbReference>
<dbReference type="PANTHER" id="PTHR31719">
    <property type="entry name" value="NAC TRANSCRIPTION FACTOR 56"/>
    <property type="match status" value="1"/>
</dbReference>
<keyword evidence="7" id="KW-1185">Reference proteome</keyword>
<accession>A0ABD1TBQ2</accession>
<dbReference type="InterPro" id="IPR003441">
    <property type="entry name" value="NAC-dom"/>
</dbReference>
<dbReference type="GO" id="GO:0003677">
    <property type="term" value="F:DNA binding"/>
    <property type="evidence" value="ECO:0007669"/>
    <property type="project" value="UniProtKB-KW"/>
</dbReference>
<protein>
    <submittedName>
        <fullName evidence="6">NAC transcription factor 25-like</fullName>
    </submittedName>
</protein>
<dbReference type="Pfam" id="PF02365">
    <property type="entry name" value="NAM"/>
    <property type="match status" value="1"/>
</dbReference>
<evidence type="ECO:0000256" key="2">
    <source>
        <dbReference type="ARBA" id="ARBA00023125"/>
    </source>
</evidence>
<dbReference type="PANTHER" id="PTHR31719:SF164">
    <property type="entry name" value="NAC DOMAIN-CONTAINING PROTEIN"/>
    <property type="match status" value="1"/>
</dbReference>
<keyword evidence="3" id="KW-0804">Transcription</keyword>
<evidence type="ECO:0000256" key="3">
    <source>
        <dbReference type="ARBA" id="ARBA00023163"/>
    </source>
</evidence>
<evidence type="ECO:0000256" key="4">
    <source>
        <dbReference type="ARBA" id="ARBA00023242"/>
    </source>
</evidence>
<organism evidence="6 7">
    <name type="scientific">Forsythia ovata</name>
    <dbReference type="NCBI Taxonomy" id="205694"/>
    <lineage>
        <taxon>Eukaryota</taxon>
        <taxon>Viridiplantae</taxon>
        <taxon>Streptophyta</taxon>
        <taxon>Embryophyta</taxon>
        <taxon>Tracheophyta</taxon>
        <taxon>Spermatophyta</taxon>
        <taxon>Magnoliopsida</taxon>
        <taxon>eudicotyledons</taxon>
        <taxon>Gunneridae</taxon>
        <taxon>Pentapetalae</taxon>
        <taxon>asterids</taxon>
        <taxon>lamiids</taxon>
        <taxon>Lamiales</taxon>
        <taxon>Oleaceae</taxon>
        <taxon>Forsythieae</taxon>
        <taxon>Forsythia</taxon>
    </lineage>
</organism>
<evidence type="ECO:0000313" key="6">
    <source>
        <dbReference type="EMBL" id="KAL2509963.1"/>
    </source>
</evidence>
<keyword evidence="1" id="KW-0805">Transcription regulation</keyword>
<keyword evidence="2" id="KW-0238">DNA-binding</keyword>